<feature type="region of interest" description="Disordered" evidence="1">
    <location>
        <begin position="1"/>
        <end position="34"/>
    </location>
</feature>
<feature type="compositionally biased region" description="Basic and acidic residues" evidence="1">
    <location>
        <begin position="382"/>
        <end position="404"/>
    </location>
</feature>
<dbReference type="PANTHER" id="PTHR38043:SF1">
    <property type="entry name" value="PROTEIN HEMX"/>
    <property type="match status" value="1"/>
</dbReference>
<dbReference type="EMBL" id="JASXSV010000024">
    <property type="protein sequence ID" value="MDP0589934.1"/>
    <property type="molecule type" value="Genomic_DNA"/>
</dbReference>
<evidence type="ECO:0000256" key="2">
    <source>
        <dbReference type="SAM" id="Phobius"/>
    </source>
</evidence>
<keyword evidence="3" id="KW-0808">Transferase</keyword>
<keyword evidence="3" id="KW-0489">Methyltransferase</keyword>
<dbReference type="PANTHER" id="PTHR38043">
    <property type="entry name" value="PROTEIN HEMX"/>
    <property type="match status" value="1"/>
</dbReference>
<name>A0AA90SU37_9GAMM</name>
<dbReference type="AlphaFoldDB" id="A0AA90SU37"/>
<keyword evidence="2" id="KW-0812">Transmembrane</keyword>
<feature type="region of interest" description="Disordered" evidence="1">
    <location>
        <begin position="378"/>
        <end position="412"/>
    </location>
</feature>
<evidence type="ECO:0000313" key="4">
    <source>
        <dbReference type="Proteomes" id="UP001178148"/>
    </source>
</evidence>
<evidence type="ECO:0000313" key="3">
    <source>
        <dbReference type="EMBL" id="MDP0589934.1"/>
    </source>
</evidence>
<accession>A0AA90SU37</accession>
<keyword evidence="2" id="KW-1133">Transmembrane helix</keyword>
<dbReference type="Pfam" id="PF04375">
    <property type="entry name" value="HemX"/>
    <property type="match status" value="1"/>
</dbReference>
<dbReference type="GO" id="GO:0004851">
    <property type="term" value="F:uroporphyrin-III C-methyltransferase activity"/>
    <property type="evidence" value="ECO:0007669"/>
    <property type="project" value="UniProtKB-EC"/>
</dbReference>
<evidence type="ECO:0000256" key="1">
    <source>
        <dbReference type="SAM" id="MobiDB-lite"/>
    </source>
</evidence>
<comment type="caution">
    <text evidence="3">The sequence shown here is derived from an EMBL/GenBank/DDBJ whole genome shotgun (WGS) entry which is preliminary data.</text>
</comment>
<dbReference type="InterPro" id="IPR007470">
    <property type="entry name" value="HemX"/>
</dbReference>
<reference evidence="3 4" key="1">
    <citation type="journal article" date="2023" name="bioRxiv">
        <title>An intranuclear bacterial parasite of deep-sea mussels expresses apoptosis inhibitors acquired from its host.</title>
        <authorList>
            <person name="Gonzalez Porras M.A."/>
            <person name="Assie A."/>
            <person name="Tietjen M."/>
            <person name="Violette M."/>
            <person name="Kleiner M."/>
            <person name="Gruber-Vodicka H."/>
            <person name="Dubilier N."/>
            <person name="Leisch N."/>
        </authorList>
    </citation>
    <scope>NUCLEOTIDE SEQUENCE [LARGE SCALE GENOMIC DNA]</scope>
    <source>
        <strain evidence="3">IAP13</strain>
    </source>
</reference>
<sequence length="444" mass="50255">MSNTTQKNTKPDNGAELTTNTDKLDSEPSGTIPQNCTTNHVSTVSLVLSIIAMGGISYIIWHGIAIEKQLPDIMARTQQLDAQLTHQYNQLNTVKEKLSPIQQQVSDTGLRGERLLSQMNRLSNRVKSLEGTNRISWHLAEIEYLLRLANQRLLMSSDILGAKNLLISADDMLLALDDYDLYSIREALAEDLAVLKSVPEFDQEGLYMQLQALNEHIKALPIFEVNQFNQSKDNPNPITLAPSPQDNSWQAKATSVLSAAWTNFTDLFRFTSDRELPIDMLATPAQESMIRQHLILLIEQSKLALMSHQQVIYQDSIKQARKLLRQYFYQHGIASRSILKELSSLAKVSINSELPSINRALEALKHYLLQSRLHMRALPKQEQGKTGKKLESPEIKPLRPDHLIPKTLPEQQKMSDNYSMKESEFISPIDISVDNRLKPGENQQ</sequence>
<proteinExistence type="predicted"/>
<dbReference type="GO" id="GO:0032259">
    <property type="term" value="P:methylation"/>
    <property type="evidence" value="ECO:0007669"/>
    <property type="project" value="UniProtKB-KW"/>
</dbReference>
<dbReference type="Proteomes" id="UP001178148">
    <property type="component" value="Unassembled WGS sequence"/>
</dbReference>
<protein>
    <submittedName>
        <fullName evidence="3">Uroporphyrinogen-III C-methyltransferase</fullName>
        <ecNumber evidence="3">2.1.1.107</ecNumber>
    </submittedName>
</protein>
<keyword evidence="4" id="KW-1185">Reference proteome</keyword>
<organism evidence="3 4">
    <name type="scientific">Candidatus Endonucleibacter bathymodioli</name>
    <dbReference type="NCBI Taxonomy" id="539814"/>
    <lineage>
        <taxon>Bacteria</taxon>
        <taxon>Pseudomonadati</taxon>
        <taxon>Pseudomonadota</taxon>
        <taxon>Gammaproteobacteria</taxon>
        <taxon>Oceanospirillales</taxon>
        <taxon>Endozoicomonadaceae</taxon>
        <taxon>Candidatus Endonucleibacter</taxon>
    </lineage>
</organism>
<feature type="transmembrane region" description="Helical" evidence="2">
    <location>
        <begin position="46"/>
        <end position="66"/>
    </location>
</feature>
<dbReference type="EC" id="2.1.1.107" evidence="3"/>
<gene>
    <name evidence="3" type="ORF">QS748_12435</name>
</gene>
<keyword evidence="2" id="KW-0472">Membrane</keyword>